<reference evidence="2" key="1">
    <citation type="submission" date="2021-04" db="EMBL/GenBank/DDBJ databases">
        <title>Pseudaminobacter soli sp. nov., isolated from paddy soil contaminated by heavy metals.</title>
        <authorList>
            <person name="Zhang K."/>
        </authorList>
    </citation>
    <scope>NUCLEOTIDE SEQUENCE</scope>
    <source>
        <strain evidence="2">19-2017</strain>
    </source>
</reference>
<proteinExistence type="predicted"/>
<dbReference type="PIRSF" id="PIRSF009471">
    <property type="entry name" value="UCP009471"/>
    <property type="match status" value="1"/>
</dbReference>
<gene>
    <name evidence="2" type="ORF">KEU06_05915</name>
</gene>
<organism evidence="2 3">
    <name type="scientific">Pseudaminobacter soli</name>
    <name type="common">ex Zhang et al. 2022</name>
    <dbReference type="NCBI Taxonomy" id="2831468"/>
    <lineage>
        <taxon>Bacteria</taxon>
        <taxon>Pseudomonadati</taxon>
        <taxon>Pseudomonadota</taxon>
        <taxon>Alphaproteobacteria</taxon>
        <taxon>Hyphomicrobiales</taxon>
        <taxon>Phyllobacteriaceae</taxon>
        <taxon>Pseudaminobacter</taxon>
    </lineage>
</organism>
<feature type="domain" description="DUF1214" evidence="1">
    <location>
        <begin position="72"/>
        <end position="170"/>
    </location>
</feature>
<protein>
    <submittedName>
        <fullName evidence="2">DUF1214 domain-containing protein</fullName>
    </submittedName>
</protein>
<dbReference type="SUPFAM" id="SSF160935">
    <property type="entry name" value="VPA0735-like"/>
    <property type="match status" value="1"/>
</dbReference>
<evidence type="ECO:0000313" key="2">
    <source>
        <dbReference type="EMBL" id="MBS3648162.1"/>
    </source>
</evidence>
<accession>A0A942E453</accession>
<sequence>MRTALLALVALSVAIGGGAASVWYALQAQEGIGAVTIGRWTTYPELGTPDANPYLRARVARDGLLALGRTEGLSFVSERDTRGRLIQRRCRYTIRGTLPPARLWTVHAADTGMAPISSAGRLGNSLNSQNVLYDDANSVAIAVGRNPAPGNWLPVSGDGRMLLVLTLYDTPLSGAGGMNGVRLPEIINDGCDA</sequence>
<dbReference type="Proteomes" id="UP000680348">
    <property type="component" value="Unassembled WGS sequence"/>
</dbReference>
<dbReference type="EMBL" id="JAGWCR010000003">
    <property type="protein sequence ID" value="MBS3648162.1"/>
    <property type="molecule type" value="Genomic_DNA"/>
</dbReference>
<name>A0A942E453_9HYPH</name>
<dbReference type="Pfam" id="PF06742">
    <property type="entry name" value="DUF1214"/>
    <property type="match status" value="1"/>
</dbReference>
<dbReference type="RefSeq" id="WP_188253736.1">
    <property type="nucleotide sequence ID" value="NZ_JABVCF010000003.1"/>
</dbReference>
<evidence type="ECO:0000259" key="1">
    <source>
        <dbReference type="Pfam" id="PF06742"/>
    </source>
</evidence>
<dbReference type="InterPro" id="IPR037049">
    <property type="entry name" value="DUF1214_C_sf"/>
</dbReference>
<comment type="caution">
    <text evidence="2">The sequence shown here is derived from an EMBL/GenBank/DDBJ whole genome shotgun (WGS) entry which is preliminary data.</text>
</comment>
<dbReference type="InterPro" id="IPR010621">
    <property type="entry name" value="DUF1214"/>
</dbReference>
<dbReference type="Gene3D" id="2.60.120.600">
    <property type="entry name" value="Domain of unknown function DUF1214, C-terminal domain"/>
    <property type="match status" value="1"/>
</dbReference>
<evidence type="ECO:0000313" key="3">
    <source>
        <dbReference type="Proteomes" id="UP000680348"/>
    </source>
</evidence>
<keyword evidence="3" id="KW-1185">Reference proteome</keyword>
<dbReference type="InterPro" id="IPR012038">
    <property type="entry name" value="UCP009471"/>
</dbReference>
<dbReference type="AlphaFoldDB" id="A0A942E453"/>